<dbReference type="Proteomes" id="UP001243375">
    <property type="component" value="Unassembled WGS sequence"/>
</dbReference>
<proteinExistence type="predicted"/>
<protein>
    <submittedName>
        <fullName evidence="1">Uncharacterized protein</fullName>
    </submittedName>
</protein>
<evidence type="ECO:0000313" key="1">
    <source>
        <dbReference type="EMBL" id="KAJ9118272.1"/>
    </source>
</evidence>
<keyword evidence="2" id="KW-1185">Reference proteome</keyword>
<dbReference type="EMBL" id="JASBWU010000011">
    <property type="protein sequence ID" value="KAJ9118272.1"/>
    <property type="molecule type" value="Genomic_DNA"/>
</dbReference>
<reference evidence="1" key="1">
    <citation type="submission" date="2023-04" db="EMBL/GenBank/DDBJ databases">
        <title>Draft Genome sequencing of Naganishia species isolated from polar environments using Oxford Nanopore Technology.</title>
        <authorList>
            <person name="Leo P."/>
            <person name="Venkateswaran K."/>
        </authorList>
    </citation>
    <scope>NUCLEOTIDE SEQUENCE</scope>
    <source>
        <strain evidence="1">MNA-CCFEE 5425</strain>
    </source>
</reference>
<organism evidence="1 2">
    <name type="scientific">Naganishia vaughanmartiniae</name>
    <dbReference type="NCBI Taxonomy" id="1424756"/>
    <lineage>
        <taxon>Eukaryota</taxon>
        <taxon>Fungi</taxon>
        <taxon>Dikarya</taxon>
        <taxon>Basidiomycota</taxon>
        <taxon>Agaricomycotina</taxon>
        <taxon>Tremellomycetes</taxon>
        <taxon>Filobasidiales</taxon>
        <taxon>Filobasidiaceae</taxon>
        <taxon>Naganishia</taxon>
    </lineage>
</organism>
<sequence>MDSKNSNDPTSIRRFATLESHLDLALKVETEKNSTTAGNLPEIDDSAESQLPTTSKLILLAACLTFSNIVSSLLSGSVTVILDDLAADLHIEEHNLQWAFNSAQLPFGCFILIAGKAADIGGRKRTFVIGSVLSSIMNLVAGFMRNEMGFYVCRALGGLAGSLVAASNMVAKSSKPTGELVDKRIDWLGGFMFTSGSVQGTWFFLIGSLCTAIANVLYATMDEAASYWKFEAWGQALCVVGPDLVASMGYIYITGVVDLAEVAVAVSWGRIVEVHSIKRKRKTTATL</sequence>
<name>A0ACC2X4Q2_9TREE</name>
<gene>
    <name evidence="1" type="ORF">QFC22_004183</name>
</gene>
<accession>A0ACC2X4Q2</accession>
<comment type="caution">
    <text evidence="1">The sequence shown here is derived from an EMBL/GenBank/DDBJ whole genome shotgun (WGS) entry which is preliminary data.</text>
</comment>
<evidence type="ECO:0000313" key="2">
    <source>
        <dbReference type="Proteomes" id="UP001243375"/>
    </source>
</evidence>